<organism evidence="1 2">
    <name type="scientific">Alteromonas genovensis</name>
    <dbReference type="NCBI Taxonomy" id="471225"/>
    <lineage>
        <taxon>Bacteria</taxon>
        <taxon>Pseudomonadati</taxon>
        <taxon>Pseudomonadota</taxon>
        <taxon>Gammaproteobacteria</taxon>
        <taxon>Alteromonadales</taxon>
        <taxon>Alteromonadaceae</taxon>
        <taxon>Alteromonas/Salinimonas group</taxon>
        <taxon>Alteromonas</taxon>
    </lineage>
</organism>
<comment type="caution">
    <text evidence="1">The sequence shown here is derived from an EMBL/GenBank/DDBJ whole genome shotgun (WGS) entry which is preliminary data.</text>
</comment>
<proteinExistence type="predicted"/>
<evidence type="ECO:0000313" key="2">
    <source>
        <dbReference type="Proteomes" id="UP000471381"/>
    </source>
</evidence>
<dbReference type="RefSeq" id="WP_163107526.1">
    <property type="nucleotide sequence ID" value="NZ_JAAAWO010000014.1"/>
</dbReference>
<dbReference type="AlphaFoldDB" id="A0A6N9TI20"/>
<evidence type="ECO:0000313" key="1">
    <source>
        <dbReference type="EMBL" id="NDW16973.1"/>
    </source>
</evidence>
<sequence length="333" mass="37478">MTNLYGFLSVSVYPRVLVTLKLLLLLVVSVAVGVKASAEQLDFSITNKQDSVRFDYTWTDRQQTIHSISFALPRETIKQNPTLQPNYKPKIAQRYVMVALLKETQKLNPKEARVNLKRQQDAINIEVKSSDPEKAAEVLDNLKTVQQAAFDDYLATHYFTRFTTLFNQRAVKPDHLRYINESVKPMVPVSQAFYEKLAPQSNSRDYFALLLSWIQSIPYNAMDNRAASNGSGFAPPIGLLMQNQGDCDSKAVLASSMVRAFLPTTKMIMVLLPEHALLGVALTPMADDETIEFEGKEYVLYDPTGPALIPFGEVSQSTKQFIDTGRFQIELVE</sequence>
<dbReference type="Proteomes" id="UP000471381">
    <property type="component" value="Unassembled WGS sequence"/>
</dbReference>
<evidence type="ECO:0008006" key="3">
    <source>
        <dbReference type="Google" id="ProtNLM"/>
    </source>
</evidence>
<reference evidence="1 2" key="1">
    <citation type="submission" date="2020-01" db="EMBL/GenBank/DDBJ databases">
        <title>Genomes of bacteria type strains.</title>
        <authorList>
            <person name="Chen J."/>
            <person name="Zhu S."/>
            <person name="Yang J."/>
        </authorList>
    </citation>
    <scope>NUCLEOTIDE SEQUENCE [LARGE SCALE GENOMIC DNA]</scope>
    <source>
        <strain evidence="1 2">LMG 24078</strain>
    </source>
</reference>
<accession>A0A6N9TI20</accession>
<keyword evidence="2" id="KW-1185">Reference proteome</keyword>
<name>A0A6N9TI20_9ALTE</name>
<dbReference type="EMBL" id="JAAAWO010000014">
    <property type="protein sequence ID" value="NDW16973.1"/>
    <property type="molecule type" value="Genomic_DNA"/>
</dbReference>
<gene>
    <name evidence="1" type="ORF">GTQ48_15770</name>
</gene>
<protein>
    <recommendedName>
        <fullName evidence="3">Transglutaminase domain-containing protein</fullName>
    </recommendedName>
</protein>